<evidence type="ECO:0000259" key="8">
    <source>
        <dbReference type="SMART" id="SM01043"/>
    </source>
</evidence>
<evidence type="ECO:0000313" key="9">
    <source>
        <dbReference type="EMBL" id="KAB2591874.1"/>
    </source>
</evidence>
<comment type="caution">
    <text evidence="9">The sequence shown here is derived from an EMBL/GenBank/DDBJ whole genome shotgun (WGS) entry which is preliminary data.</text>
</comment>
<evidence type="ECO:0000256" key="4">
    <source>
        <dbReference type="ARBA" id="ARBA00023125"/>
    </source>
</evidence>
<evidence type="ECO:0000256" key="6">
    <source>
        <dbReference type="SAM" id="MobiDB-lite"/>
    </source>
</evidence>
<dbReference type="Gene3D" id="1.25.40.10">
    <property type="entry name" value="Tetratricopeptide repeat domain"/>
    <property type="match status" value="1"/>
</dbReference>
<dbReference type="Gene3D" id="1.10.10.10">
    <property type="entry name" value="Winged helix-like DNA-binding domain superfamily/Winged helix DNA-binding domain"/>
    <property type="match status" value="1"/>
</dbReference>
<dbReference type="Pfam" id="PF03704">
    <property type="entry name" value="BTAD"/>
    <property type="match status" value="1"/>
</dbReference>
<dbReference type="InterPro" id="IPR005158">
    <property type="entry name" value="BTAD"/>
</dbReference>
<feature type="domain" description="Bacterial transcriptional activator" evidence="8">
    <location>
        <begin position="150"/>
        <end position="295"/>
    </location>
</feature>
<organism evidence="9 10">
    <name type="scientific">Streptomyces arboris</name>
    <dbReference type="NCBI Taxonomy" id="2600619"/>
    <lineage>
        <taxon>Bacteria</taxon>
        <taxon>Bacillati</taxon>
        <taxon>Actinomycetota</taxon>
        <taxon>Actinomycetes</taxon>
        <taxon>Kitasatosporales</taxon>
        <taxon>Streptomycetaceae</taxon>
        <taxon>Streptomyces</taxon>
    </lineage>
</organism>
<feature type="compositionally biased region" description="Polar residues" evidence="6">
    <location>
        <begin position="1"/>
        <end position="12"/>
    </location>
</feature>
<proteinExistence type="inferred from homology"/>
<evidence type="ECO:0000256" key="2">
    <source>
        <dbReference type="ARBA" id="ARBA00023012"/>
    </source>
</evidence>
<feature type="domain" description="OmpR/PhoB-type" evidence="7">
    <location>
        <begin position="63"/>
        <end position="143"/>
    </location>
</feature>
<evidence type="ECO:0000259" key="7">
    <source>
        <dbReference type="SMART" id="SM00862"/>
    </source>
</evidence>
<keyword evidence="2" id="KW-0902">Two-component regulatory system</keyword>
<dbReference type="PANTHER" id="PTHR35807:SF1">
    <property type="entry name" value="TRANSCRIPTIONAL REGULATOR REDD"/>
    <property type="match status" value="1"/>
</dbReference>
<dbReference type="SUPFAM" id="SSF48452">
    <property type="entry name" value="TPR-like"/>
    <property type="match status" value="1"/>
</dbReference>
<keyword evidence="4" id="KW-0238">DNA-binding</keyword>
<dbReference type="InterPro" id="IPR001867">
    <property type="entry name" value="OmpR/PhoB-type_DNA-bd"/>
</dbReference>
<comment type="similarity">
    <text evidence="1">Belongs to the AfsR/DnrI/RedD regulatory family.</text>
</comment>
<feature type="compositionally biased region" description="Polar residues" evidence="6">
    <location>
        <begin position="26"/>
        <end position="36"/>
    </location>
</feature>
<keyword evidence="3" id="KW-0805">Transcription regulation</keyword>
<evidence type="ECO:0000256" key="1">
    <source>
        <dbReference type="ARBA" id="ARBA00005820"/>
    </source>
</evidence>
<dbReference type="InterPro" id="IPR016032">
    <property type="entry name" value="Sig_transdc_resp-reg_C-effctor"/>
</dbReference>
<protein>
    <submittedName>
        <fullName evidence="9">AfsR/SARP family transcriptional regulator</fullName>
    </submittedName>
</protein>
<dbReference type="PANTHER" id="PTHR35807">
    <property type="entry name" value="TRANSCRIPTIONAL REGULATOR REDD-RELATED"/>
    <property type="match status" value="1"/>
</dbReference>
<gene>
    <name evidence="9" type="ORF">F5983_13655</name>
</gene>
<dbReference type="InterPro" id="IPR011990">
    <property type="entry name" value="TPR-like_helical_dom_sf"/>
</dbReference>
<dbReference type="SMART" id="SM00862">
    <property type="entry name" value="Trans_reg_C"/>
    <property type="match status" value="1"/>
</dbReference>
<dbReference type="AlphaFoldDB" id="A0A5N5F0L0"/>
<keyword evidence="10" id="KW-1185">Reference proteome</keyword>
<dbReference type="InterPro" id="IPR036388">
    <property type="entry name" value="WH-like_DNA-bd_sf"/>
</dbReference>
<dbReference type="SUPFAM" id="SSF46894">
    <property type="entry name" value="C-terminal effector domain of the bipartite response regulators"/>
    <property type="match status" value="1"/>
</dbReference>
<keyword evidence="5" id="KW-0804">Transcription</keyword>
<dbReference type="GO" id="GO:0006355">
    <property type="term" value="P:regulation of DNA-templated transcription"/>
    <property type="evidence" value="ECO:0007669"/>
    <property type="project" value="InterPro"/>
</dbReference>
<feature type="region of interest" description="Disordered" evidence="6">
    <location>
        <begin position="1"/>
        <end position="44"/>
    </location>
</feature>
<evidence type="ECO:0000256" key="3">
    <source>
        <dbReference type="ARBA" id="ARBA00023015"/>
    </source>
</evidence>
<dbReference type="EMBL" id="VYUA01000010">
    <property type="protein sequence ID" value="KAB2591874.1"/>
    <property type="molecule type" value="Genomic_DNA"/>
</dbReference>
<accession>A0A5N5F0L0</accession>
<dbReference type="GO" id="GO:0000160">
    <property type="term" value="P:phosphorelay signal transduction system"/>
    <property type="evidence" value="ECO:0007669"/>
    <property type="project" value="UniProtKB-KW"/>
</dbReference>
<dbReference type="CDD" id="cd15831">
    <property type="entry name" value="BTAD"/>
    <property type="match status" value="1"/>
</dbReference>
<dbReference type="Proteomes" id="UP000326907">
    <property type="component" value="Unassembled WGS sequence"/>
</dbReference>
<sequence length="458" mass="49406">MLNQTMPRTSTRGPAMQRPRPVAQPGSRSAGLTGSRSGPLREARTKPGVSFRILGPLEIVTPTGPLPLRGMNQRAILAFLLLHTNQVVATSDLMQILWPNGGAPATARKVLQNTISALRGVLARGAIPADVVSLVSQAPGYMLRMAPETLDLTRFRILADQGRNAMAAGQSESAARSLRAALDLWRGRAGQELAESGIDWPQLAVVDSARTAALEDYCDAELRNGRHHEVIGCLEAATAAEPSRERSCRLLMLALYRTGHQAEALRAYERLQQHLSQDFGVQPSREVRNLHQAIINQDPALLPPGCPDSRDIGFSSQSDPELDLLFALLALVQRQQRPHVVTLAGDTGGGQGWLLSELTSRLRQDGQVTVWHVRTGPDGAALGDDLRAALRRATPHRPLVAVAENLHHVGSAVPACVGEVIRAAGRTPLLMVLTARAEPESLWPGWNAAVPWSTTVMV</sequence>
<name>A0A5N5F0L0_9ACTN</name>
<reference evidence="9 10" key="1">
    <citation type="submission" date="2019-09" db="EMBL/GenBank/DDBJ databases">
        <authorList>
            <person name="Liu P."/>
        </authorList>
    </citation>
    <scope>NUCLEOTIDE SEQUENCE [LARGE SCALE GENOMIC DNA]</scope>
    <source>
        <strain evidence="9 10">TRM68085</strain>
    </source>
</reference>
<evidence type="ECO:0000256" key="5">
    <source>
        <dbReference type="ARBA" id="ARBA00023163"/>
    </source>
</evidence>
<evidence type="ECO:0000313" key="10">
    <source>
        <dbReference type="Proteomes" id="UP000326907"/>
    </source>
</evidence>
<dbReference type="InterPro" id="IPR051677">
    <property type="entry name" value="AfsR-DnrI-RedD_regulator"/>
</dbReference>
<dbReference type="GO" id="GO:0003677">
    <property type="term" value="F:DNA binding"/>
    <property type="evidence" value="ECO:0007669"/>
    <property type="project" value="UniProtKB-KW"/>
</dbReference>
<dbReference type="SMART" id="SM01043">
    <property type="entry name" value="BTAD"/>
    <property type="match status" value="1"/>
</dbReference>